<keyword evidence="1" id="KW-1185">Reference proteome</keyword>
<evidence type="ECO:0000313" key="2">
    <source>
        <dbReference type="WBParaSite" id="jg7833"/>
    </source>
</evidence>
<proteinExistence type="predicted"/>
<reference evidence="2" key="1">
    <citation type="submission" date="2022-11" db="UniProtKB">
        <authorList>
            <consortium name="WormBaseParasite"/>
        </authorList>
    </citation>
    <scope>IDENTIFICATION</scope>
</reference>
<dbReference type="Proteomes" id="UP000887574">
    <property type="component" value="Unplaced"/>
</dbReference>
<sequence length="67" mass="7631">MSLFSKLRSISMQQVVDLIEDEDESCPEEAETFIQRVKQARRCKIEFDDNLHSTSFGAANPMATFST</sequence>
<accession>A0A915ENN0</accession>
<name>A0A915ENN0_9BILA</name>
<protein>
    <submittedName>
        <fullName evidence="2">Uncharacterized protein</fullName>
    </submittedName>
</protein>
<dbReference type="WBParaSite" id="jg7833">
    <property type="protein sequence ID" value="jg7833"/>
    <property type="gene ID" value="jg7833"/>
</dbReference>
<evidence type="ECO:0000313" key="1">
    <source>
        <dbReference type="Proteomes" id="UP000887574"/>
    </source>
</evidence>
<organism evidence="1 2">
    <name type="scientific">Ditylenchus dipsaci</name>
    <dbReference type="NCBI Taxonomy" id="166011"/>
    <lineage>
        <taxon>Eukaryota</taxon>
        <taxon>Metazoa</taxon>
        <taxon>Ecdysozoa</taxon>
        <taxon>Nematoda</taxon>
        <taxon>Chromadorea</taxon>
        <taxon>Rhabditida</taxon>
        <taxon>Tylenchina</taxon>
        <taxon>Tylenchomorpha</taxon>
        <taxon>Sphaerularioidea</taxon>
        <taxon>Anguinidae</taxon>
        <taxon>Anguininae</taxon>
        <taxon>Ditylenchus</taxon>
    </lineage>
</organism>
<dbReference type="AlphaFoldDB" id="A0A915ENN0"/>